<protein>
    <submittedName>
        <fullName evidence="2">Uncharacterized protein</fullName>
    </submittedName>
</protein>
<evidence type="ECO:0000313" key="2">
    <source>
        <dbReference type="EMBL" id="KZO96160.1"/>
    </source>
</evidence>
<name>A0A167LYF9_CALVF</name>
<gene>
    <name evidence="2" type="ORF">CALVIDRAFT_136403</name>
</gene>
<proteinExistence type="predicted"/>
<keyword evidence="3" id="KW-1185">Reference proteome</keyword>
<accession>A0A167LYF9</accession>
<dbReference type="Proteomes" id="UP000076738">
    <property type="component" value="Unassembled WGS sequence"/>
</dbReference>
<organism evidence="2 3">
    <name type="scientific">Calocera viscosa (strain TUFC12733)</name>
    <dbReference type="NCBI Taxonomy" id="1330018"/>
    <lineage>
        <taxon>Eukaryota</taxon>
        <taxon>Fungi</taxon>
        <taxon>Dikarya</taxon>
        <taxon>Basidiomycota</taxon>
        <taxon>Agaricomycotina</taxon>
        <taxon>Dacrymycetes</taxon>
        <taxon>Dacrymycetales</taxon>
        <taxon>Dacrymycetaceae</taxon>
        <taxon>Calocera</taxon>
    </lineage>
</organism>
<evidence type="ECO:0000256" key="1">
    <source>
        <dbReference type="SAM" id="MobiDB-lite"/>
    </source>
</evidence>
<reference evidence="2 3" key="1">
    <citation type="journal article" date="2016" name="Mol. Biol. Evol.">
        <title>Comparative Genomics of Early-Diverging Mushroom-Forming Fungi Provides Insights into the Origins of Lignocellulose Decay Capabilities.</title>
        <authorList>
            <person name="Nagy L.G."/>
            <person name="Riley R."/>
            <person name="Tritt A."/>
            <person name="Adam C."/>
            <person name="Daum C."/>
            <person name="Floudas D."/>
            <person name="Sun H."/>
            <person name="Yadav J.S."/>
            <person name="Pangilinan J."/>
            <person name="Larsson K.H."/>
            <person name="Matsuura K."/>
            <person name="Barry K."/>
            <person name="Labutti K."/>
            <person name="Kuo R."/>
            <person name="Ohm R.A."/>
            <person name="Bhattacharya S.S."/>
            <person name="Shirouzu T."/>
            <person name="Yoshinaga Y."/>
            <person name="Martin F.M."/>
            <person name="Grigoriev I.V."/>
            <person name="Hibbett D.S."/>
        </authorList>
    </citation>
    <scope>NUCLEOTIDE SEQUENCE [LARGE SCALE GENOMIC DNA]</scope>
    <source>
        <strain evidence="2 3">TUFC12733</strain>
    </source>
</reference>
<sequence length="163" mass="17924">MVQRELRISPAEADGTAPFGSERGTERRAREASSGAVGRRWRGNRRSGSGWRERRRWRRAGRRRAMAGVGAGCGLWVLWLHVDAARAWASCYPAFCIACYPPKLDPPRTEELLCLVAAACFSERVLPSAGISSLRSVAHPRYIQSNGAGHLQNAHTGRLALCV</sequence>
<evidence type="ECO:0000313" key="3">
    <source>
        <dbReference type="Proteomes" id="UP000076738"/>
    </source>
</evidence>
<feature type="region of interest" description="Disordered" evidence="1">
    <location>
        <begin position="1"/>
        <end position="48"/>
    </location>
</feature>
<dbReference type="EMBL" id="KV417285">
    <property type="protein sequence ID" value="KZO96160.1"/>
    <property type="molecule type" value="Genomic_DNA"/>
</dbReference>
<dbReference type="AlphaFoldDB" id="A0A167LYF9"/>